<dbReference type="Proteomes" id="UP000038040">
    <property type="component" value="Unplaced"/>
</dbReference>
<protein>
    <submittedName>
        <fullName evidence="2 5">Uncharacterized protein</fullName>
    </submittedName>
</protein>
<feature type="compositionally biased region" description="Pro residues" evidence="1">
    <location>
        <begin position="44"/>
        <end position="53"/>
    </location>
</feature>
<dbReference type="EMBL" id="UYYG01000080">
    <property type="protein sequence ID" value="VDN52818.1"/>
    <property type="molecule type" value="Genomic_DNA"/>
</dbReference>
<sequence length="96" mass="10552">MQLIFQIHCSCPQVEQQCPCTQPIEPAEPPVFPTPFFPPEETSPEPPPPTPPLMPPTEEVRCANCGIQLCIQLLNMQCYCISGHSPCANGNACCKR</sequence>
<evidence type="ECO:0000313" key="5">
    <source>
        <dbReference type="WBParaSite" id="DME_0000896201-mRNA-1"/>
    </source>
</evidence>
<accession>A0A0N4UM98</accession>
<dbReference type="Proteomes" id="UP000274756">
    <property type="component" value="Unassembled WGS sequence"/>
</dbReference>
<name>A0A0N4UM98_DRAME</name>
<evidence type="ECO:0000313" key="3">
    <source>
        <dbReference type="Proteomes" id="UP000038040"/>
    </source>
</evidence>
<organism evidence="3 5">
    <name type="scientific">Dracunculus medinensis</name>
    <name type="common">Guinea worm</name>
    <dbReference type="NCBI Taxonomy" id="318479"/>
    <lineage>
        <taxon>Eukaryota</taxon>
        <taxon>Metazoa</taxon>
        <taxon>Ecdysozoa</taxon>
        <taxon>Nematoda</taxon>
        <taxon>Chromadorea</taxon>
        <taxon>Rhabditida</taxon>
        <taxon>Spirurina</taxon>
        <taxon>Dracunculoidea</taxon>
        <taxon>Dracunculidae</taxon>
        <taxon>Dracunculus</taxon>
    </lineage>
</organism>
<dbReference type="WBParaSite" id="DME_0000896201-mRNA-1">
    <property type="protein sequence ID" value="DME_0000896201-mRNA-1"/>
    <property type="gene ID" value="DME_0000896201"/>
</dbReference>
<feature type="region of interest" description="Disordered" evidence="1">
    <location>
        <begin position="31"/>
        <end position="53"/>
    </location>
</feature>
<reference evidence="2 4" key="2">
    <citation type="submission" date="2018-11" db="EMBL/GenBank/DDBJ databases">
        <authorList>
            <consortium name="Pathogen Informatics"/>
        </authorList>
    </citation>
    <scope>NUCLEOTIDE SEQUENCE [LARGE SCALE GENOMIC DNA]</scope>
</reference>
<evidence type="ECO:0000256" key="1">
    <source>
        <dbReference type="SAM" id="MobiDB-lite"/>
    </source>
</evidence>
<gene>
    <name evidence="2" type="ORF">DME_LOCUS2791</name>
</gene>
<dbReference type="AlphaFoldDB" id="A0A0N4UM98"/>
<evidence type="ECO:0000313" key="2">
    <source>
        <dbReference type="EMBL" id="VDN52818.1"/>
    </source>
</evidence>
<keyword evidence="4" id="KW-1185">Reference proteome</keyword>
<proteinExistence type="predicted"/>
<evidence type="ECO:0000313" key="4">
    <source>
        <dbReference type="Proteomes" id="UP000274756"/>
    </source>
</evidence>
<reference evidence="5" key="1">
    <citation type="submission" date="2017-02" db="UniProtKB">
        <authorList>
            <consortium name="WormBaseParasite"/>
        </authorList>
    </citation>
    <scope>IDENTIFICATION</scope>
</reference>